<gene>
    <name evidence="1" type="ORF">ZEAMMB73_Zm00001d037189</name>
</gene>
<dbReference type="InterPro" id="IPR011990">
    <property type="entry name" value="TPR-like_helical_dom_sf"/>
</dbReference>
<dbReference type="InterPro" id="IPR019734">
    <property type="entry name" value="TPR_rpt"/>
</dbReference>
<organism evidence="1">
    <name type="scientific">Zea mays</name>
    <name type="common">Maize</name>
    <dbReference type="NCBI Taxonomy" id="4577"/>
    <lineage>
        <taxon>Eukaryota</taxon>
        <taxon>Viridiplantae</taxon>
        <taxon>Streptophyta</taxon>
        <taxon>Embryophyta</taxon>
        <taxon>Tracheophyta</taxon>
        <taxon>Spermatophyta</taxon>
        <taxon>Magnoliopsida</taxon>
        <taxon>Liliopsida</taxon>
        <taxon>Poales</taxon>
        <taxon>Poaceae</taxon>
        <taxon>PACMAD clade</taxon>
        <taxon>Panicoideae</taxon>
        <taxon>Andropogonodae</taxon>
        <taxon>Andropogoneae</taxon>
        <taxon>Tripsacinae</taxon>
        <taxon>Zea</taxon>
    </lineage>
</organism>
<dbReference type="GO" id="GO:0016853">
    <property type="term" value="F:isomerase activity"/>
    <property type="evidence" value="ECO:0007669"/>
    <property type="project" value="UniProtKB-KW"/>
</dbReference>
<evidence type="ECO:0000313" key="1">
    <source>
        <dbReference type="EMBL" id="AQK83246.1"/>
    </source>
</evidence>
<name>A0A1D6LVF5_MAIZE</name>
<protein>
    <submittedName>
        <fullName evidence="1">Peptidyl-prolyl cis-trans isomerase CYP40</fullName>
    </submittedName>
</protein>
<dbReference type="Gene3D" id="1.25.40.10">
    <property type="entry name" value="Tetratricopeptide repeat domain"/>
    <property type="match status" value="1"/>
</dbReference>
<accession>A0A1D6LVF5</accession>
<dbReference type="PROSITE" id="PS50005">
    <property type="entry name" value="TPR"/>
    <property type="match status" value="1"/>
</dbReference>
<keyword evidence="1" id="KW-0413">Isomerase</keyword>
<proteinExistence type="predicted"/>
<reference evidence="1" key="1">
    <citation type="submission" date="2015-12" db="EMBL/GenBank/DDBJ databases">
        <title>Update maize B73 reference genome by single molecule sequencing technologies.</title>
        <authorList>
            <consortium name="Maize Genome Sequencing Project"/>
            <person name="Ware D."/>
        </authorList>
    </citation>
    <scope>NUCLEOTIDE SEQUENCE</scope>
    <source>
        <tissue evidence="1">Seedling</tissue>
    </source>
</reference>
<sequence length="95" mass="10551">MDAHIALNDIDAAVESFKQALELEPNDGLFSLVPLKFIDLTDDLMGFSLTPLAGIKRELAAAKKKIADRRDQERKAFARIFQSSGKSDKSNEENN</sequence>
<dbReference type="AlphaFoldDB" id="A0A1D6LVF5"/>
<dbReference type="ExpressionAtlas" id="A0A1D6LVF5">
    <property type="expression patterns" value="baseline and differential"/>
</dbReference>
<dbReference type="EMBL" id="CM000782">
    <property type="protein sequence ID" value="AQK83246.1"/>
    <property type="molecule type" value="Genomic_DNA"/>
</dbReference>